<protein>
    <submittedName>
        <fullName evidence="2">Uncharacterized protein</fullName>
    </submittedName>
</protein>
<dbReference type="RefSeq" id="XP_033591655.1">
    <property type="nucleotide sequence ID" value="XM_033738885.1"/>
</dbReference>
<feature type="region of interest" description="Disordered" evidence="1">
    <location>
        <begin position="25"/>
        <end position="96"/>
    </location>
</feature>
<reference evidence="2" key="1">
    <citation type="journal article" date="2020" name="Stud. Mycol.">
        <title>101 Dothideomycetes genomes: a test case for predicting lifestyles and emergence of pathogens.</title>
        <authorList>
            <person name="Haridas S."/>
            <person name="Albert R."/>
            <person name="Binder M."/>
            <person name="Bloem J."/>
            <person name="Labutti K."/>
            <person name="Salamov A."/>
            <person name="Andreopoulos B."/>
            <person name="Baker S."/>
            <person name="Barry K."/>
            <person name="Bills G."/>
            <person name="Bluhm B."/>
            <person name="Cannon C."/>
            <person name="Castanera R."/>
            <person name="Culley D."/>
            <person name="Daum C."/>
            <person name="Ezra D."/>
            <person name="Gonzalez J."/>
            <person name="Henrissat B."/>
            <person name="Kuo A."/>
            <person name="Liang C."/>
            <person name="Lipzen A."/>
            <person name="Lutzoni F."/>
            <person name="Magnuson J."/>
            <person name="Mondo S."/>
            <person name="Nolan M."/>
            <person name="Ohm R."/>
            <person name="Pangilinan J."/>
            <person name="Park H.-J."/>
            <person name="Ramirez L."/>
            <person name="Alfaro M."/>
            <person name="Sun H."/>
            <person name="Tritt A."/>
            <person name="Yoshinaga Y."/>
            <person name="Zwiers L.-H."/>
            <person name="Turgeon B."/>
            <person name="Goodwin S."/>
            <person name="Spatafora J."/>
            <person name="Crous P."/>
            <person name="Grigoriev I."/>
        </authorList>
    </citation>
    <scope>NUCLEOTIDE SEQUENCE</scope>
    <source>
        <strain evidence="2">CBS 113389</strain>
    </source>
</reference>
<dbReference type="EMBL" id="MU001633">
    <property type="protein sequence ID" value="KAF2485086.1"/>
    <property type="molecule type" value="Genomic_DNA"/>
</dbReference>
<feature type="compositionally biased region" description="Polar residues" evidence="1">
    <location>
        <begin position="69"/>
        <end position="84"/>
    </location>
</feature>
<name>A0A6A6PZ90_9PEZI</name>
<dbReference type="Proteomes" id="UP000799767">
    <property type="component" value="Unassembled WGS sequence"/>
</dbReference>
<evidence type="ECO:0000313" key="3">
    <source>
        <dbReference type="Proteomes" id="UP000799767"/>
    </source>
</evidence>
<dbReference type="AlphaFoldDB" id="A0A6A6PZ90"/>
<keyword evidence="3" id="KW-1185">Reference proteome</keyword>
<sequence length="177" mass="19374">MASRSGSTSSTYAYYKPEQLSPQLHQAAFVKGRSSSTGTIHSISSAPASSPVPSFDQQHVTAFPGTMASGGSRSHCQAQPESPQDPQPLRKSSVARRVKSALKDVFASRGIDDTQLEHISQRHWSELDGQSEAGQQQRERGQTFHAVEQNTPPPRVPVERIRHCHWTELAGESEIDS</sequence>
<gene>
    <name evidence="2" type="ORF">BDY17DRAFT_96514</name>
</gene>
<organism evidence="2 3">
    <name type="scientific">Neohortaea acidophila</name>
    <dbReference type="NCBI Taxonomy" id="245834"/>
    <lineage>
        <taxon>Eukaryota</taxon>
        <taxon>Fungi</taxon>
        <taxon>Dikarya</taxon>
        <taxon>Ascomycota</taxon>
        <taxon>Pezizomycotina</taxon>
        <taxon>Dothideomycetes</taxon>
        <taxon>Dothideomycetidae</taxon>
        <taxon>Mycosphaerellales</taxon>
        <taxon>Teratosphaeriaceae</taxon>
        <taxon>Neohortaea</taxon>
    </lineage>
</organism>
<dbReference type="GeneID" id="54479886"/>
<evidence type="ECO:0000313" key="2">
    <source>
        <dbReference type="EMBL" id="KAF2485086.1"/>
    </source>
</evidence>
<accession>A0A6A6PZ90</accession>
<feature type="region of interest" description="Disordered" evidence="1">
    <location>
        <begin position="123"/>
        <end position="157"/>
    </location>
</feature>
<proteinExistence type="predicted"/>
<evidence type="ECO:0000256" key="1">
    <source>
        <dbReference type="SAM" id="MobiDB-lite"/>
    </source>
</evidence>
<feature type="compositionally biased region" description="Low complexity" evidence="1">
    <location>
        <begin position="34"/>
        <end position="54"/>
    </location>
</feature>